<dbReference type="InterPro" id="IPR013525">
    <property type="entry name" value="ABC2_TM"/>
</dbReference>
<feature type="transmembrane region" description="Helical" evidence="6">
    <location>
        <begin position="222"/>
        <end position="240"/>
    </location>
</feature>
<dbReference type="PROSITE" id="PS51012">
    <property type="entry name" value="ABC_TM2"/>
    <property type="match status" value="1"/>
</dbReference>
<comment type="caution">
    <text evidence="8">The sequence shown here is derived from an EMBL/GenBank/DDBJ whole genome shotgun (WGS) entry which is preliminary data.</text>
</comment>
<dbReference type="GO" id="GO:0046677">
    <property type="term" value="P:response to antibiotic"/>
    <property type="evidence" value="ECO:0007669"/>
    <property type="project" value="UniProtKB-KW"/>
</dbReference>
<keyword evidence="2 6" id="KW-0812">Transmembrane</keyword>
<evidence type="ECO:0000313" key="9">
    <source>
        <dbReference type="Proteomes" id="UP000186465"/>
    </source>
</evidence>
<keyword evidence="4 6" id="KW-0472">Membrane</keyword>
<dbReference type="PIRSF" id="PIRSF006648">
    <property type="entry name" value="DrrB"/>
    <property type="match status" value="1"/>
</dbReference>
<dbReference type="InterPro" id="IPR000412">
    <property type="entry name" value="ABC_2_transport"/>
</dbReference>
<feature type="transmembrane region" description="Helical" evidence="6">
    <location>
        <begin position="55"/>
        <end position="78"/>
    </location>
</feature>
<feature type="transmembrane region" description="Helical" evidence="6">
    <location>
        <begin position="165"/>
        <end position="184"/>
    </location>
</feature>
<evidence type="ECO:0000313" key="8">
    <source>
        <dbReference type="EMBL" id="OKL46255.1"/>
    </source>
</evidence>
<evidence type="ECO:0000256" key="4">
    <source>
        <dbReference type="ARBA" id="ARBA00023136"/>
    </source>
</evidence>
<dbReference type="InterPro" id="IPR047817">
    <property type="entry name" value="ABC2_TM_bact-type"/>
</dbReference>
<dbReference type="STRING" id="156892.BM477_07375"/>
<dbReference type="InterPro" id="IPR051784">
    <property type="entry name" value="Nod_factor_ABC_transporter"/>
</dbReference>
<feature type="transmembrane region" description="Helical" evidence="6">
    <location>
        <begin position="99"/>
        <end position="123"/>
    </location>
</feature>
<dbReference type="PANTHER" id="PTHR43229:SF2">
    <property type="entry name" value="NODULATION PROTEIN J"/>
    <property type="match status" value="1"/>
</dbReference>
<proteinExistence type="inferred from homology"/>
<feature type="domain" description="ABC transmembrane type-2" evidence="7">
    <location>
        <begin position="20"/>
        <end position="247"/>
    </location>
</feature>
<keyword evidence="5" id="KW-0046">Antibiotic resistance</keyword>
<feature type="transmembrane region" description="Helical" evidence="6">
    <location>
        <begin position="135"/>
        <end position="158"/>
    </location>
</feature>
<keyword evidence="3 6" id="KW-1133">Transmembrane helix</keyword>
<evidence type="ECO:0000256" key="2">
    <source>
        <dbReference type="ARBA" id="ARBA00022692"/>
    </source>
</evidence>
<dbReference type="PANTHER" id="PTHR43229">
    <property type="entry name" value="NODULATION PROTEIN J"/>
    <property type="match status" value="1"/>
</dbReference>
<protein>
    <recommendedName>
        <fullName evidence="6">Transport permease protein</fullName>
    </recommendedName>
</protein>
<sequence length="247" mass="26659">MATFKALNRVLLISDSRDIATILFTFVVPVIFLVVMVRIFGGFPAPEGGDSVNRVAVNVIAFGLAYVGVFAGATHLTVWRENGMFQVLKAFPISTGSILLSQAFVGAILALIQTLLLVVIALTPWIGVTLAPASILGLVPAVLGYLMFYFIGVLLAVYVPSMAAVSMLANLIIMLLGFVGGAMLPVEFLPQWAQAIAPYSPVFNVRQALYVPMINVGAWSDFWFSFAYLAGVTGLGYLVTRKIFTWK</sequence>
<dbReference type="AlphaFoldDB" id="A0A1Q5PJZ7"/>
<evidence type="ECO:0000259" key="7">
    <source>
        <dbReference type="PROSITE" id="PS51012"/>
    </source>
</evidence>
<dbReference type="GO" id="GO:0043190">
    <property type="term" value="C:ATP-binding cassette (ABC) transporter complex"/>
    <property type="evidence" value="ECO:0007669"/>
    <property type="project" value="InterPro"/>
</dbReference>
<dbReference type="Proteomes" id="UP000186465">
    <property type="component" value="Unassembled WGS sequence"/>
</dbReference>
<comment type="similarity">
    <text evidence="6">Belongs to the ABC-2 integral membrane protein family.</text>
</comment>
<keyword evidence="6" id="KW-0813">Transport</keyword>
<evidence type="ECO:0000256" key="3">
    <source>
        <dbReference type="ARBA" id="ARBA00022989"/>
    </source>
</evidence>
<evidence type="ECO:0000256" key="6">
    <source>
        <dbReference type="RuleBase" id="RU361157"/>
    </source>
</evidence>
<reference evidence="9" key="1">
    <citation type="submission" date="2016-11" db="EMBL/GenBank/DDBJ databases">
        <title>Actinomyces gypaetusis sp. nov. isolated from Gypaetus barbatus in Qinghai Tibet Plateau China.</title>
        <authorList>
            <person name="Meng X."/>
        </authorList>
    </citation>
    <scope>NUCLEOTIDE SEQUENCE [LARGE SCALE GENOMIC DNA]</scope>
    <source>
        <strain evidence="9">DSM 15383</strain>
    </source>
</reference>
<gene>
    <name evidence="8" type="ORF">BM477_07375</name>
</gene>
<accession>A0A1Q5PJZ7</accession>
<dbReference type="EMBL" id="MPDM01000009">
    <property type="protein sequence ID" value="OKL46255.1"/>
    <property type="molecule type" value="Genomic_DNA"/>
</dbReference>
<feature type="transmembrane region" description="Helical" evidence="6">
    <location>
        <begin position="21"/>
        <end position="43"/>
    </location>
</feature>
<dbReference type="Pfam" id="PF01061">
    <property type="entry name" value="ABC2_membrane"/>
    <property type="match status" value="1"/>
</dbReference>
<keyword evidence="6" id="KW-1003">Cell membrane</keyword>
<evidence type="ECO:0000256" key="5">
    <source>
        <dbReference type="ARBA" id="ARBA00023251"/>
    </source>
</evidence>
<organism evidence="8 9">
    <name type="scientific">Boudabousia marimammalium</name>
    <dbReference type="NCBI Taxonomy" id="156892"/>
    <lineage>
        <taxon>Bacteria</taxon>
        <taxon>Bacillati</taxon>
        <taxon>Actinomycetota</taxon>
        <taxon>Actinomycetes</taxon>
        <taxon>Actinomycetales</taxon>
        <taxon>Actinomycetaceae</taxon>
        <taxon>Boudabousia</taxon>
    </lineage>
</organism>
<keyword evidence="9" id="KW-1185">Reference proteome</keyword>
<comment type="subcellular location">
    <subcellularLocation>
        <location evidence="6">Cell membrane</location>
        <topology evidence="6">Multi-pass membrane protein</topology>
    </subcellularLocation>
    <subcellularLocation>
        <location evidence="1">Membrane</location>
        <topology evidence="1">Multi-pass membrane protein</topology>
    </subcellularLocation>
</comment>
<dbReference type="GO" id="GO:0140359">
    <property type="term" value="F:ABC-type transporter activity"/>
    <property type="evidence" value="ECO:0007669"/>
    <property type="project" value="InterPro"/>
</dbReference>
<name>A0A1Q5PJZ7_9ACTO</name>
<evidence type="ECO:0000256" key="1">
    <source>
        <dbReference type="ARBA" id="ARBA00004141"/>
    </source>
</evidence>